<evidence type="ECO:0000313" key="1">
    <source>
        <dbReference type="EMBL" id="KAJ7626003.1"/>
    </source>
</evidence>
<keyword evidence="2" id="KW-1185">Reference proteome</keyword>
<feature type="non-terminal residue" evidence="1">
    <location>
        <position position="1"/>
    </location>
</feature>
<accession>A0AAD7BN99</accession>
<dbReference type="AlphaFoldDB" id="A0AAD7BN99"/>
<reference evidence="1" key="1">
    <citation type="submission" date="2023-03" db="EMBL/GenBank/DDBJ databases">
        <title>Massive genome expansion in bonnet fungi (Mycena s.s.) driven by repeated elements and novel gene families across ecological guilds.</title>
        <authorList>
            <consortium name="Lawrence Berkeley National Laboratory"/>
            <person name="Harder C.B."/>
            <person name="Miyauchi S."/>
            <person name="Viragh M."/>
            <person name="Kuo A."/>
            <person name="Thoen E."/>
            <person name="Andreopoulos B."/>
            <person name="Lu D."/>
            <person name="Skrede I."/>
            <person name="Drula E."/>
            <person name="Henrissat B."/>
            <person name="Morin E."/>
            <person name="Kohler A."/>
            <person name="Barry K."/>
            <person name="LaButti K."/>
            <person name="Morin E."/>
            <person name="Salamov A."/>
            <person name="Lipzen A."/>
            <person name="Mereny Z."/>
            <person name="Hegedus B."/>
            <person name="Baldrian P."/>
            <person name="Stursova M."/>
            <person name="Weitz H."/>
            <person name="Taylor A."/>
            <person name="Grigoriev I.V."/>
            <person name="Nagy L.G."/>
            <person name="Martin F."/>
            <person name="Kauserud H."/>
        </authorList>
    </citation>
    <scope>NUCLEOTIDE SEQUENCE</scope>
    <source>
        <strain evidence="1">9284</strain>
    </source>
</reference>
<evidence type="ECO:0000313" key="2">
    <source>
        <dbReference type="Proteomes" id="UP001221142"/>
    </source>
</evidence>
<protein>
    <submittedName>
        <fullName evidence="1">Uncharacterized protein</fullName>
    </submittedName>
</protein>
<comment type="caution">
    <text evidence="1">The sequence shown here is derived from an EMBL/GenBank/DDBJ whole genome shotgun (WGS) entry which is preliminary data.</text>
</comment>
<organism evidence="1 2">
    <name type="scientific">Roridomyces roridus</name>
    <dbReference type="NCBI Taxonomy" id="1738132"/>
    <lineage>
        <taxon>Eukaryota</taxon>
        <taxon>Fungi</taxon>
        <taxon>Dikarya</taxon>
        <taxon>Basidiomycota</taxon>
        <taxon>Agaricomycotina</taxon>
        <taxon>Agaricomycetes</taxon>
        <taxon>Agaricomycetidae</taxon>
        <taxon>Agaricales</taxon>
        <taxon>Marasmiineae</taxon>
        <taxon>Mycenaceae</taxon>
        <taxon>Roridomyces</taxon>
    </lineage>
</organism>
<dbReference type="EMBL" id="JARKIF010000012">
    <property type="protein sequence ID" value="KAJ7626003.1"/>
    <property type="molecule type" value="Genomic_DNA"/>
</dbReference>
<feature type="non-terminal residue" evidence="1">
    <location>
        <position position="112"/>
    </location>
</feature>
<proteinExistence type="predicted"/>
<gene>
    <name evidence="1" type="ORF">FB45DRAFT_677524</name>
</gene>
<dbReference type="Proteomes" id="UP001221142">
    <property type="component" value="Unassembled WGS sequence"/>
</dbReference>
<name>A0AAD7BN99_9AGAR</name>
<sequence>RPWTRPAYRLQMDAYFKIQRAKEEIKRLNVEIPRVITWIRDENRELKEKEAALRRSGGKTPDEARWDQALAVQVRLYRDRRGRFDSSHLERFQKLAGNPGFTGSLLPGRSVE</sequence>